<keyword evidence="1" id="KW-0732">Signal</keyword>
<dbReference type="EMBL" id="CAMXCT020000224">
    <property type="protein sequence ID" value="CAL1129154.1"/>
    <property type="molecule type" value="Genomic_DNA"/>
</dbReference>
<keyword evidence="4" id="KW-1185">Reference proteome</keyword>
<feature type="signal peptide" evidence="1">
    <location>
        <begin position="1"/>
        <end position="18"/>
    </location>
</feature>
<name>A0A9P1BLY1_9DINO</name>
<dbReference type="OrthoDB" id="430936at2759"/>
<evidence type="ECO:0000256" key="1">
    <source>
        <dbReference type="SAM" id="SignalP"/>
    </source>
</evidence>
<reference evidence="2" key="1">
    <citation type="submission" date="2022-10" db="EMBL/GenBank/DDBJ databases">
        <authorList>
            <person name="Chen Y."/>
            <person name="Dougan E. K."/>
            <person name="Chan C."/>
            <person name="Rhodes N."/>
            <person name="Thang M."/>
        </authorList>
    </citation>
    <scope>NUCLEOTIDE SEQUENCE</scope>
</reference>
<evidence type="ECO:0000313" key="3">
    <source>
        <dbReference type="EMBL" id="CAL4763091.1"/>
    </source>
</evidence>
<dbReference type="EMBL" id="CAMXCT030000224">
    <property type="protein sequence ID" value="CAL4763091.1"/>
    <property type="molecule type" value="Genomic_DNA"/>
</dbReference>
<dbReference type="Proteomes" id="UP001152797">
    <property type="component" value="Unassembled WGS sequence"/>
</dbReference>
<sequence length="226" mass="22700">MAMFVFPCVSLLLSLAASYPSSMQCDFACMANYGPGASFGYMGIANVGASSGATCAIATDVPTEGFTGGSSYTITVTSTTALAQKLTCSSGDIGGSTEVNTGSKVTSQTYTWTAPSCDSSSSASFRALCGAGGSIDEMWYAEEVSLSCAATTTSTSTSSDTIPGTSTVTGTITGTSTPVTGTITGTSTVTATITVPENAAGIAVYAKGAKTLFLYSLGMAIYSWLF</sequence>
<dbReference type="EMBL" id="CAMXCT010000224">
    <property type="protein sequence ID" value="CAI3975779.1"/>
    <property type="molecule type" value="Genomic_DNA"/>
</dbReference>
<reference evidence="3 4" key="2">
    <citation type="submission" date="2024-05" db="EMBL/GenBank/DDBJ databases">
        <authorList>
            <person name="Chen Y."/>
            <person name="Shah S."/>
            <person name="Dougan E. K."/>
            <person name="Thang M."/>
            <person name="Chan C."/>
        </authorList>
    </citation>
    <scope>NUCLEOTIDE SEQUENCE [LARGE SCALE GENOMIC DNA]</scope>
</reference>
<feature type="chain" id="PRO_5043269626" evidence="1">
    <location>
        <begin position="19"/>
        <end position="226"/>
    </location>
</feature>
<comment type="caution">
    <text evidence="2">The sequence shown here is derived from an EMBL/GenBank/DDBJ whole genome shotgun (WGS) entry which is preliminary data.</text>
</comment>
<protein>
    <submittedName>
        <fullName evidence="2">Uncharacterized protein</fullName>
    </submittedName>
</protein>
<gene>
    <name evidence="2" type="ORF">C1SCF055_LOCUS4059</name>
</gene>
<accession>A0A9P1BLY1</accession>
<dbReference type="AlphaFoldDB" id="A0A9P1BLY1"/>
<evidence type="ECO:0000313" key="2">
    <source>
        <dbReference type="EMBL" id="CAI3975779.1"/>
    </source>
</evidence>
<organism evidence="2">
    <name type="scientific">Cladocopium goreaui</name>
    <dbReference type="NCBI Taxonomy" id="2562237"/>
    <lineage>
        <taxon>Eukaryota</taxon>
        <taxon>Sar</taxon>
        <taxon>Alveolata</taxon>
        <taxon>Dinophyceae</taxon>
        <taxon>Suessiales</taxon>
        <taxon>Symbiodiniaceae</taxon>
        <taxon>Cladocopium</taxon>
    </lineage>
</organism>
<proteinExistence type="predicted"/>
<evidence type="ECO:0000313" key="4">
    <source>
        <dbReference type="Proteomes" id="UP001152797"/>
    </source>
</evidence>